<comment type="caution">
    <text evidence="1">The sequence shown here is derived from an EMBL/GenBank/DDBJ whole genome shotgun (WGS) entry which is preliminary data.</text>
</comment>
<reference evidence="2" key="1">
    <citation type="journal article" date="2023" name="Proc. Natl. Acad. Sci. U.S.A.">
        <title>Genomic and structural basis for evolution of tropane alkaloid biosynthesis.</title>
        <authorList>
            <person name="Wanga Y.-J."/>
            <person name="Taina T."/>
            <person name="Yua J.-Y."/>
            <person name="Lia J."/>
            <person name="Xua B."/>
            <person name="Chenc J."/>
            <person name="D'Auriad J.C."/>
            <person name="Huanga J.-P."/>
            <person name="Huanga S.-X."/>
        </authorList>
    </citation>
    <scope>NUCLEOTIDE SEQUENCE [LARGE SCALE GENOMIC DNA]</scope>
    <source>
        <strain evidence="2">cv. KIB-2019</strain>
    </source>
</reference>
<proteinExistence type="predicted"/>
<dbReference type="AlphaFoldDB" id="A0A9Q1LMK5"/>
<dbReference type="Pfam" id="PF14299">
    <property type="entry name" value="PP2"/>
    <property type="match status" value="1"/>
</dbReference>
<evidence type="ECO:0000313" key="2">
    <source>
        <dbReference type="Proteomes" id="UP001152561"/>
    </source>
</evidence>
<gene>
    <name evidence="1" type="ORF">K7X08_013970</name>
</gene>
<protein>
    <submittedName>
        <fullName evidence="1">Uncharacterized protein</fullName>
    </submittedName>
</protein>
<dbReference type="Proteomes" id="UP001152561">
    <property type="component" value="Unassembled WGS sequence"/>
</dbReference>
<organism evidence="1 2">
    <name type="scientific">Anisodus acutangulus</name>
    <dbReference type="NCBI Taxonomy" id="402998"/>
    <lineage>
        <taxon>Eukaryota</taxon>
        <taxon>Viridiplantae</taxon>
        <taxon>Streptophyta</taxon>
        <taxon>Embryophyta</taxon>
        <taxon>Tracheophyta</taxon>
        <taxon>Spermatophyta</taxon>
        <taxon>Magnoliopsida</taxon>
        <taxon>eudicotyledons</taxon>
        <taxon>Gunneridae</taxon>
        <taxon>Pentapetalae</taxon>
        <taxon>asterids</taxon>
        <taxon>lamiids</taxon>
        <taxon>Solanales</taxon>
        <taxon>Solanaceae</taxon>
        <taxon>Solanoideae</taxon>
        <taxon>Hyoscyameae</taxon>
        <taxon>Anisodus</taxon>
    </lineage>
</organism>
<dbReference type="InterPro" id="IPR025886">
    <property type="entry name" value="PP2-like"/>
</dbReference>
<sequence length="140" mass="16288">MNFCRFSEVAKLKWRFWLDIRGKIETQMLSKRTKYVAYRVFKLEDGFYCDETANAYVRFVDCDSENEAEKRASVVCVSTKEGPHGEEPDTQRRVDGWMEIAVGNFFNDTGEDGGVEARFESRRPYGTDVLIVQGMEFRPE</sequence>
<dbReference type="EMBL" id="JAJAGQ010000016">
    <property type="protein sequence ID" value="KAJ8539718.1"/>
    <property type="molecule type" value="Genomic_DNA"/>
</dbReference>
<dbReference type="PANTHER" id="PTHR32278:SF116">
    <property type="entry name" value="F-BOX PROTEIN PP2-B10-LIKE"/>
    <property type="match status" value="1"/>
</dbReference>
<accession>A0A9Q1LMK5</accession>
<dbReference type="OrthoDB" id="1918565at2759"/>
<name>A0A9Q1LMK5_9SOLA</name>
<evidence type="ECO:0000313" key="1">
    <source>
        <dbReference type="EMBL" id="KAJ8539718.1"/>
    </source>
</evidence>
<keyword evidence="2" id="KW-1185">Reference proteome</keyword>
<dbReference type="PANTHER" id="PTHR32278">
    <property type="entry name" value="F-BOX DOMAIN-CONTAINING PROTEIN"/>
    <property type="match status" value="1"/>
</dbReference>